<dbReference type="EMBL" id="JANQDX010000006">
    <property type="protein sequence ID" value="KAL0922162.1"/>
    <property type="molecule type" value="Genomic_DNA"/>
</dbReference>
<comment type="caution">
    <text evidence="1">The sequence shown here is derived from an EMBL/GenBank/DDBJ whole genome shotgun (WGS) entry which is preliminary data.</text>
</comment>
<dbReference type="Proteomes" id="UP001552299">
    <property type="component" value="Unassembled WGS sequence"/>
</dbReference>
<protein>
    <submittedName>
        <fullName evidence="1">Uncharacterized protein</fullName>
    </submittedName>
</protein>
<sequence>MKLYNIVEYFGKVQDDCGKIRACDDDLAESFLVDGDFYEKRGEISKGRPTACQNLGCASLIFCAARCLFSFPLPDFCPVALGGCSGSVGVCCEFRGRGLHLLCWPVSLGSCSAPVLWPFGSSLAVVPWLLFL</sequence>
<dbReference type="AlphaFoldDB" id="A0ABD0VI18"/>
<gene>
    <name evidence="1" type="ORF">M5K25_006127</name>
</gene>
<keyword evidence="2" id="KW-1185">Reference proteome</keyword>
<name>A0ABD0VI18_DENTH</name>
<organism evidence="1 2">
    <name type="scientific">Dendrobium thyrsiflorum</name>
    <name type="common">Pinecone-like raceme dendrobium</name>
    <name type="synonym">Orchid</name>
    <dbReference type="NCBI Taxonomy" id="117978"/>
    <lineage>
        <taxon>Eukaryota</taxon>
        <taxon>Viridiplantae</taxon>
        <taxon>Streptophyta</taxon>
        <taxon>Embryophyta</taxon>
        <taxon>Tracheophyta</taxon>
        <taxon>Spermatophyta</taxon>
        <taxon>Magnoliopsida</taxon>
        <taxon>Liliopsida</taxon>
        <taxon>Asparagales</taxon>
        <taxon>Orchidaceae</taxon>
        <taxon>Epidendroideae</taxon>
        <taxon>Malaxideae</taxon>
        <taxon>Dendrobiinae</taxon>
        <taxon>Dendrobium</taxon>
    </lineage>
</organism>
<evidence type="ECO:0000313" key="2">
    <source>
        <dbReference type="Proteomes" id="UP001552299"/>
    </source>
</evidence>
<proteinExistence type="predicted"/>
<evidence type="ECO:0000313" key="1">
    <source>
        <dbReference type="EMBL" id="KAL0922162.1"/>
    </source>
</evidence>
<reference evidence="1 2" key="1">
    <citation type="journal article" date="2024" name="Plant Biotechnol. J.">
        <title>Dendrobium thyrsiflorum genome and its molecular insights into genes involved in important horticultural traits.</title>
        <authorList>
            <person name="Chen B."/>
            <person name="Wang J.Y."/>
            <person name="Zheng P.J."/>
            <person name="Li K.L."/>
            <person name="Liang Y.M."/>
            <person name="Chen X.F."/>
            <person name="Zhang C."/>
            <person name="Zhao X."/>
            <person name="He X."/>
            <person name="Zhang G.Q."/>
            <person name="Liu Z.J."/>
            <person name="Xu Q."/>
        </authorList>
    </citation>
    <scope>NUCLEOTIDE SEQUENCE [LARGE SCALE GENOMIC DNA]</scope>
    <source>
        <strain evidence="1">GZMU011</strain>
    </source>
</reference>
<accession>A0ABD0VI18</accession>